<gene>
    <name evidence="2" type="ORF">RFI_15495</name>
</gene>
<keyword evidence="1" id="KW-1133">Transmembrane helix</keyword>
<dbReference type="EMBL" id="ASPP01011378">
    <property type="protein sequence ID" value="ETO21708.1"/>
    <property type="molecule type" value="Genomic_DNA"/>
</dbReference>
<feature type="non-terminal residue" evidence="2">
    <location>
        <position position="1"/>
    </location>
</feature>
<evidence type="ECO:0000256" key="1">
    <source>
        <dbReference type="SAM" id="Phobius"/>
    </source>
</evidence>
<reference evidence="2 3" key="1">
    <citation type="journal article" date="2013" name="Curr. Biol.">
        <title>The Genome of the Foraminiferan Reticulomyxa filosa.</title>
        <authorList>
            <person name="Glockner G."/>
            <person name="Hulsmann N."/>
            <person name="Schleicher M."/>
            <person name="Noegel A.A."/>
            <person name="Eichinger L."/>
            <person name="Gallinger C."/>
            <person name="Pawlowski J."/>
            <person name="Sierra R."/>
            <person name="Euteneuer U."/>
            <person name="Pillet L."/>
            <person name="Moustafa A."/>
            <person name="Platzer M."/>
            <person name="Groth M."/>
            <person name="Szafranski K."/>
            <person name="Schliwa M."/>
        </authorList>
    </citation>
    <scope>NUCLEOTIDE SEQUENCE [LARGE SCALE GENOMIC DNA]</scope>
</reference>
<feature type="transmembrane region" description="Helical" evidence="1">
    <location>
        <begin position="420"/>
        <end position="441"/>
    </location>
</feature>
<keyword evidence="1" id="KW-0812">Transmembrane</keyword>
<sequence>VNDTRDDELKWMEVKWTLSNDRNQSVNVSDAISVDSWRLVAPRIDSPIYMLKRQPTLLTMDVFISKPWTDSHQCTAHYGLTGSFATWLETTMSYQWSIGLSNGETLFNKTSRNVFLSPNSDYFENARVNDRYEMKGSVTINNTFALVSKNNDTTENAKEWAALLTGMDNSTFQILQDSIVPYLSNGLYRWVPIRDNTVMSLLLDASKTANHNGEGPFPFNFSWQCEQLFINQSVDNMDEINSEIGVNITYTLSNGNNNNKQECGKKIRNYLQNNYKAMIFVPLQALDADRLYHFWVKIWDNSSNEMEATFPNSDITTQQYVIKSKAVDVELAVNYEPIVVTCHQPIQLFARLLDVLPSSDSLQWNLTYHISPPLLNGTIQNSVLLSNGSFWYQWTILPVQMLPGQTYIVKFQAVKQMIQLLVDIIFFFDLFVLFLKQVLTFQTSKKKKKKKKIGKISSKGQKAFGVLALPVMNTPVINALRVNAIATEADMYGIVWGTSNNETYTSMYNSQMPQVSGNLLVNCAQHFPCRFHYYIRISSTFPFTKEYNVPLACAHVLPQISSAILPFFGKGALNWRYQFVGCVESRFEALQCISQTLELDARPLVSSINGQSCLTSAEFIQRFVTLLINSQDTIKLAQFITKIFVELDFLHATIDRLCIRNIVRLLMNVVSEHLSTEYFEYV</sequence>
<organism evidence="2 3">
    <name type="scientific">Reticulomyxa filosa</name>
    <dbReference type="NCBI Taxonomy" id="46433"/>
    <lineage>
        <taxon>Eukaryota</taxon>
        <taxon>Sar</taxon>
        <taxon>Rhizaria</taxon>
        <taxon>Retaria</taxon>
        <taxon>Foraminifera</taxon>
        <taxon>Monothalamids</taxon>
        <taxon>Reticulomyxidae</taxon>
        <taxon>Reticulomyxa</taxon>
    </lineage>
</organism>
<dbReference type="Proteomes" id="UP000023152">
    <property type="component" value="Unassembled WGS sequence"/>
</dbReference>
<name>X6N712_RETFI</name>
<evidence type="ECO:0000313" key="2">
    <source>
        <dbReference type="EMBL" id="ETO21708.1"/>
    </source>
</evidence>
<evidence type="ECO:0000313" key="3">
    <source>
        <dbReference type="Proteomes" id="UP000023152"/>
    </source>
</evidence>
<keyword evidence="3" id="KW-1185">Reference proteome</keyword>
<keyword evidence="1" id="KW-0472">Membrane</keyword>
<comment type="caution">
    <text evidence="2">The sequence shown here is derived from an EMBL/GenBank/DDBJ whole genome shotgun (WGS) entry which is preliminary data.</text>
</comment>
<accession>X6N712</accession>
<proteinExistence type="predicted"/>
<dbReference type="AlphaFoldDB" id="X6N712"/>
<protein>
    <submittedName>
        <fullName evidence="2">Uncharacterized protein</fullName>
    </submittedName>
</protein>